<dbReference type="GO" id="GO:0007094">
    <property type="term" value="P:mitotic spindle assembly checkpoint signaling"/>
    <property type="evidence" value="ECO:0007669"/>
    <property type="project" value="TreeGrafter"/>
</dbReference>
<dbReference type="EMBL" id="OU892277">
    <property type="protein sequence ID" value="CAH1121651.1"/>
    <property type="molecule type" value="Genomic_DNA"/>
</dbReference>
<dbReference type="PROSITE" id="PS00107">
    <property type="entry name" value="PROTEIN_KINASE_ATP"/>
    <property type="match status" value="1"/>
</dbReference>
<reference evidence="9" key="1">
    <citation type="submission" date="2022-01" db="EMBL/GenBank/DDBJ databases">
        <authorList>
            <person name="King R."/>
        </authorList>
    </citation>
    <scope>NUCLEOTIDE SEQUENCE</scope>
</reference>
<dbReference type="GO" id="GO:0000776">
    <property type="term" value="C:kinetochore"/>
    <property type="evidence" value="ECO:0007669"/>
    <property type="project" value="TreeGrafter"/>
</dbReference>
<feature type="compositionally biased region" description="Basic and acidic residues" evidence="7">
    <location>
        <begin position="144"/>
        <end position="159"/>
    </location>
</feature>
<dbReference type="AlphaFoldDB" id="A0A9P0DBW5"/>
<dbReference type="InterPro" id="IPR000719">
    <property type="entry name" value="Prot_kinase_dom"/>
</dbReference>
<dbReference type="GO" id="GO:0004712">
    <property type="term" value="F:protein serine/threonine/tyrosine kinase activity"/>
    <property type="evidence" value="ECO:0007669"/>
    <property type="project" value="TreeGrafter"/>
</dbReference>
<feature type="compositionally biased region" description="Basic and acidic residues" evidence="7">
    <location>
        <begin position="276"/>
        <end position="300"/>
    </location>
</feature>
<dbReference type="OrthoDB" id="20524at2759"/>
<feature type="domain" description="Protein kinase" evidence="8">
    <location>
        <begin position="643"/>
        <end position="914"/>
    </location>
</feature>
<evidence type="ECO:0000256" key="3">
    <source>
        <dbReference type="ARBA" id="ARBA00022741"/>
    </source>
</evidence>
<feature type="compositionally biased region" description="Low complexity" evidence="7">
    <location>
        <begin position="20"/>
        <end position="37"/>
    </location>
</feature>
<keyword evidence="1" id="KW-0723">Serine/threonine-protein kinase</keyword>
<feature type="compositionally biased region" description="Basic and acidic residues" evidence="7">
    <location>
        <begin position="401"/>
        <end position="426"/>
    </location>
</feature>
<dbReference type="SMART" id="SM00220">
    <property type="entry name" value="S_TKc"/>
    <property type="match status" value="1"/>
</dbReference>
<feature type="region of interest" description="Disordered" evidence="7">
    <location>
        <begin position="276"/>
        <end position="462"/>
    </location>
</feature>
<gene>
    <name evidence="9" type="ORF">CEUTPL_LOCUS758</name>
</gene>
<feature type="compositionally biased region" description="Low complexity" evidence="7">
    <location>
        <begin position="47"/>
        <end position="60"/>
    </location>
</feature>
<evidence type="ECO:0000313" key="9">
    <source>
        <dbReference type="EMBL" id="CAH1121651.1"/>
    </source>
</evidence>
<sequence length="914" mass="102082">MRKGSTSPSKRTFPNSSLTGRSVVGSSSVRGRSVEGSGSEGRRSEDGSSSVRGRSVEASSPVKGSKHEREGYSKKDDKLPDSLPPPNFKRTFPNSSVRGRSVEGSSSVRGRSVEGSGSEVRRSEDGSSSVRGRSVEASSPVKGSRHEREGYSRKDDKLPDSLPPRSFKWTYKPGGRKIPISPSNLQDLPLLHGGNKEENIEITTPSRHVEESKSFEGGRSSEGNSSVRGRSVRGSSSVRGRRVELSRALITSKREPQDYPKWNDILRSPISFKWSAKEGRYKPESKPEGEGDGKLHDPLSRMKVKNITDIADIGPTKDAKDVDQKSTNQCDKPRSKWFAKEGRYKPESKSEGEGDGKLHDSVSPMKVKNITDIADIGPTKDAKDVDQKSTNPCDKPGSKWSAKEGRHKPESKPEGGGDGKLHDSVSRMKVKNITDIADIGPTKDAKDVDQKSTNQCDKPWSKWTYVPGGRKISWAPLNQYYLPLLYGDDENEEMQKITPSGPVEASKPEGKCSLEIDDKPKEDVDQNSTNHSDESSHESALVTASEELVGEVDLRGLDKENIPPKKDDSFDYDIYPPMAPVKSLEKPCVLQTPKSLKIPTRPAMPSLETRPYVTSTVEWECLRTIVHKGSDGFDRISVNDMEYIVYHKLGHGGMSAVYCGFNQCIRSFVAIKVVRNFMPNESMNEVKILKSVQNCDKIIKMYDYEIKGDKLVIVFEKGGPDFGTILKQRLLIQKRLPNYMILFYWLEMLHAVKQLHSQGIIHTDLKPANFLRNGTGLKLIDFGIASRVGRDTTFAYKSCQEGTFKYISPEAVMKRNNVDPKQQYKIHFKSDVWSLGCILYQLVYGHTPFNQTNITSNLVSAISDPDYEIDYPEAEWAPKSFVQTMKKCLQFDIAARPSVDELIQEYEEKILNDF</sequence>
<proteinExistence type="predicted"/>
<evidence type="ECO:0000313" key="10">
    <source>
        <dbReference type="Proteomes" id="UP001152799"/>
    </source>
</evidence>
<keyword evidence="4" id="KW-0418">Kinase</keyword>
<feature type="compositionally biased region" description="Basic and acidic residues" evidence="7">
    <location>
        <begin position="315"/>
        <end position="324"/>
    </location>
</feature>
<feature type="compositionally biased region" description="Low complexity" evidence="7">
    <location>
        <begin position="95"/>
        <end position="118"/>
    </location>
</feature>
<feature type="compositionally biased region" description="Polar residues" evidence="7">
    <location>
        <begin position="1"/>
        <end position="19"/>
    </location>
</feature>
<dbReference type="Gene3D" id="1.10.510.10">
    <property type="entry name" value="Transferase(Phosphotransferase) domain 1"/>
    <property type="match status" value="1"/>
</dbReference>
<dbReference type="GO" id="GO:0005524">
    <property type="term" value="F:ATP binding"/>
    <property type="evidence" value="ECO:0007669"/>
    <property type="project" value="UniProtKB-UniRule"/>
</dbReference>
<evidence type="ECO:0000256" key="5">
    <source>
        <dbReference type="ARBA" id="ARBA00022840"/>
    </source>
</evidence>
<evidence type="ECO:0000256" key="2">
    <source>
        <dbReference type="ARBA" id="ARBA00022679"/>
    </source>
</evidence>
<keyword evidence="10" id="KW-1185">Reference proteome</keyword>
<dbReference type="PANTHER" id="PTHR22974:SF21">
    <property type="entry name" value="DUAL SPECIFICITY PROTEIN KINASE TTK"/>
    <property type="match status" value="1"/>
</dbReference>
<dbReference type="SUPFAM" id="SSF56112">
    <property type="entry name" value="Protein kinase-like (PK-like)"/>
    <property type="match status" value="1"/>
</dbReference>
<feature type="compositionally biased region" description="Basic and acidic residues" evidence="7">
    <location>
        <begin position="506"/>
        <end position="524"/>
    </location>
</feature>
<evidence type="ECO:0000256" key="6">
    <source>
        <dbReference type="PROSITE-ProRule" id="PRU10141"/>
    </source>
</evidence>
<protein>
    <recommendedName>
        <fullName evidence="8">Protein kinase domain-containing protein</fullName>
    </recommendedName>
</protein>
<dbReference type="Pfam" id="PF00069">
    <property type="entry name" value="Pkinase"/>
    <property type="match status" value="1"/>
</dbReference>
<feature type="compositionally biased region" description="Basic and acidic residues" evidence="7">
    <location>
        <begin position="65"/>
        <end position="80"/>
    </location>
</feature>
<dbReference type="PANTHER" id="PTHR22974">
    <property type="entry name" value="MIXED LINEAGE PROTEIN KINASE"/>
    <property type="match status" value="1"/>
</dbReference>
<evidence type="ECO:0000259" key="8">
    <source>
        <dbReference type="PROSITE" id="PS50011"/>
    </source>
</evidence>
<evidence type="ECO:0000256" key="4">
    <source>
        <dbReference type="ARBA" id="ARBA00022777"/>
    </source>
</evidence>
<evidence type="ECO:0000256" key="7">
    <source>
        <dbReference type="SAM" id="MobiDB-lite"/>
    </source>
</evidence>
<feature type="region of interest" description="Disordered" evidence="7">
    <location>
        <begin position="1"/>
        <end position="242"/>
    </location>
</feature>
<feature type="compositionally biased region" description="Basic and acidic residues" evidence="7">
    <location>
        <begin position="207"/>
        <end position="216"/>
    </location>
</feature>
<feature type="compositionally biased region" description="Basic and acidic residues" evidence="7">
    <location>
        <begin position="331"/>
        <end position="360"/>
    </location>
</feature>
<dbReference type="InterPro" id="IPR017441">
    <property type="entry name" value="Protein_kinase_ATP_BS"/>
</dbReference>
<dbReference type="GO" id="GO:0005634">
    <property type="term" value="C:nucleus"/>
    <property type="evidence" value="ECO:0007669"/>
    <property type="project" value="TreeGrafter"/>
</dbReference>
<dbReference type="GO" id="GO:0033316">
    <property type="term" value="P:meiotic spindle assembly checkpoint signaling"/>
    <property type="evidence" value="ECO:0007669"/>
    <property type="project" value="TreeGrafter"/>
</dbReference>
<keyword evidence="3 6" id="KW-0547">Nucleotide-binding</keyword>
<dbReference type="PROSITE" id="PS50011">
    <property type="entry name" value="PROTEIN_KINASE_DOM"/>
    <property type="match status" value="1"/>
</dbReference>
<dbReference type="GO" id="GO:0004674">
    <property type="term" value="F:protein serine/threonine kinase activity"/>
    <property type="evidence" value="ECO:0007669"/>
    <property type="project" value="UniProtKB-KW"/>
</dbReference>
<feature type="compositionally biased region" description="Basic and acidic residues" evidence="7">
    <location>
        <begin position="378"/>
        <end position="387"/>
    </location>
</feature>
<accession>A0A9P0DBW5</accession>
<feature type="compositionally biased region" description="Basic and acidic residues" evidence="7">
    <location>
        <begin position="441"/>
        <end position="450"/>
    </location>
</feature>
<dbReference type="Proteomes" id="UP001152799">
    <property type="component" value="Chromosome 1"/>
</dbReference>
<name>A0A9P0DBW5_9CUCU</name>
<feature type="binding site" evidence="6">
    <location>
        <position position="672"/>
    </location>
    <ligand>
        <name>ATP</name>
        <dbReference type="ChEBI" id="CHEBI:30616"/>
    </ligand>
</feature>
<feature type="compositionally biased region" description="Low complexity" evidence="7">
    <location>
        <begin position="126"/>
        <end position="139"/>
    </location>
</feature>
<dbReference type="GO" id="GO:0007059">
    <property type="term" value="P:chromosome segregation"/>
    <property type="evidence" value="ECO:0007669"/>
    <property type="project" value="TreeGrafter"/>
</dbReference>
<dbReference type="GO" id="GO:0034501">
    <property type="term" value="P:protein localization to kinetochore"/>
    <property type="evidence" value="ECO:0007669"/>
    <property type="project" value="TreeGrafter"/>
</dbReference>
<feature type="region of interest" description="Disordered" evidence="7">
    <location>
        <begin position="494"/>
        <end position="545"/>
    </location>
</feature>
<dbReference type="InterPro" id="IPR011009">
    <property type="entry name" value="Kinase-like_dom_sf"/>
</dbReference>
<keyword evidence="2" id="KW-0808">Transferase</keyword>
<organism evidence="9 10">
    <name type="scientific">Ceutorhynchus assimilis</name>
    <name type="common">cabbage seed weevil</name>
    <dbReference type="NCBI Taxonomy" id="467358"/>
    <lineage>
        <taxon>Eukaryota</taxon>
        <taxon>Metazoa</taxon>
        <taxon>Ecdysozoa</taxon>
        <taxon>Arthropoda</taxon>
        <taxon>Hexapoda</taxon>
        <taxon>Insecta</taxon>
        <taxon>Pterygota</taxon>
        <taxon>Neoptera</taxon>
        <taxon>Endopterygota</taxon>
        <taxon>Coleoptera</taxon>
        <taxon>Polyphaga</taxon>
        <taxon>Cucujiformia</taxon>
        <taxon>Curculionidae</taxon>
        <taxon>Ceutorhynchinae</taxon>
        <taxon>Ceutorhynchus</taxon>
    </lineage>
</organism>
<keyword evidence="5 6" id="KW-0067">ATP-binding</keyword>
<dbReference type="Gene3D" id="3.30.200.20">
    <property type="entry name" value="Phosphorylase Kinase, domain 1"/>
    <property type="match status" value="1"/>
</dbReference>
<evidence type="ECO:0000256" key="1">
    <source>
        <dbReference type="ARBA" id="ARBA00022527"/>
    </source>
</evidence>
<feature type="compositionally biased region" description="Low complexity" evidence="7">
    <location>
        <begin position="217"/>
        <end position="238"/>
    </location>
</feature>